<keyword evidence="1" id="KW-0285">Flavoprotein</keyword>
<dbReference type="Proteomes" id="UP000234845">
    <property type="component" value="Unassembled WGS sequence"/>
</dbReference>
<dbReference type="AlphaFoldDB" id="A0A2N5Y2U8"/>
<protein>
    <submittedName>
        <fullName evidence="3">Flavodoxin</fullName>
    </submittedName>
</protein>
<dbReference type="RefSeq" id="WP_101521191.1">
    <property type="nucleotide sequence ID" value="NZ_PKLZ01000007.1"/>
</dbReference>
<dbReference type="Gene3D" id="3.40.50.360">
    <property type="match status" value="1"/>
</dbReference>
<proteinExistence type="predicted"/>
<name>A0A2N5Y2U8_9GAMM</name>
<keyword evidence="1" id="KW-0288">FMN</keyword>
<sequence>MTSLLIVYHSQSGTSAKLARACWRSACRVEAVATRVCRAWDAGTADILTADGLILVAAENSASVSGGMKDFLDRTFYPVAASGRVLPCALLVSAGNDGRGARQQVERILSGYPMRLAMATSIFRGEFTALHRQQAAELGEGFATGLEMGIF</sequence>
<keyword evidence="4" id="KW-1185">Reference proteome</keyword>
<feature type="domain" description="NADPH-dependent FMN reductase-like" evidence="2">
    <location>
        <begin position="44"/>
        <end position="111"/>
    </location>
</feature>
<dbReference type="SUPFAM" id="SSF52218">
    <property type="entry name" value="Flavoproteins"/>
    <property type="match status" value="1"/>
</dbReference>
<dbReference type="GO" id="GO:0016491">
    <property type="term" value="F:oxidoreductase activity"/>
    <property type="evidence" value="ECO:0007669"/>
    <property type="project" value="InterPro"/>
</dbReference>
<reference evidence="4" key="1">
    <citation type="submission" date="2017-11" db="EMBL/GenBank/DDBJ databases">
        <title>The draft genome sequence of Chromatocurvus sp. F02.</title>
        <authorList>
            <person name="Du Z.-J."/>
            <person name="Chang Y.-Q."/>
        </authorList>
    </citation>
    <scope>NUCLEOTIDE SEQUENCE [LARGE SCALE GENOMIC DNA]</scope>
    <source>
        <strain evidence="4">F02</strain>
    </source>
</reference>
<dbReference type="InterPro" id="IPR005025">
    <property type="entry name" value="FMN_Rdtase-like_dom"/>
</dbReference>
<organism evidence="3 4">
    <name type="scientific">Kineobactrum sediminis</name>
    <dbReference type="NCBI Taxonomy" id="1905677"/>
    <lineage>
        <taxon>Bacteria</taxon>
        <taxon>Pseudomonadati</taxon>
        <taxon>Pseudomonadota</taxon>
        <taxon>Gammaproteobacteria</taxon>
        <taxon>Cellvibrionales</taxon>
        <taxon>Halieaceae</taxon>
        <taxon>Kineobactrum</taxon>
    </lineage>
</organism>
<evidence type="ECO:0000313" key="3">
    <source>
        <dbReference type="EMBL" id="PLW82723.1"/>
    </source>
</evidence>
<evidence type="ECO:0000313" key="4">
    <source>
        <dbReference type="Proteomes" id="UP000234845"/>
    </source>
</evidence>
<evidence type="ECO:0000259" key="2">
    <source>
        <dbReference type="Pfam" id="PF03358"/>
    </source>
</evidence>
<dbReference type="OrthoDB" id="5736081at2"/>
<dbReference type="EMBL" id="PKLZ01000007">
    <property type="protein sequence ID" value="PLW82723.1"/>
    <property type="molecule type" value="Genomic_DNA"/>
</dbReference>
<accession>A0A2N5Y2U8</accession>
<gene>
    <name evidence="3" type="ORF">CWI75_09100</name>
</gene>
<dbReference type="Pfam" id="PF03358">
    <property type="entry name" value="FMN_red"/>
    <property type="match status" value="1"/>
</dbReference>
<evidence type="ECO:0000256" key="1">
    <source>
        <dbReference type="ARBA" id="ARBA00022643"/>
    </source>
</evidence>
<dbReference type="InterPro" id="IPR029039">
    <property type="entry name" value="Flavoprotein-like_sf"/>
</dbReference>
<comment type="caution">
    <text evidence="3">The sequence shown here is derived from an EMBL/GenBank/DDBJ whole genome shotgun (WGS) entry which is preliminary data.</text>
</comment>